<feature type="region of interest" description="Disordered" evidence="1">
    <location>
        <begin position="244"/>
        <end position="280"/>
    </location>
</feature>
<evidence type="ECO:0000256" key="2">
    <source>
        <dbReference type="SAM" id="Phobius"/>
    </source>
</evidence>
<dbReference type="EMBL" id="RZGK01000007">
    <property type="protein sequence ID" value="KAF9697764.1"/>
    <property type="molecule type" value="Genomic_DNA"/>
</dbReference>
<reference evidence="3" key="2">
    <citation type="submission" date="2020-09" db="EMBL/GenBank/DDBJ databases">
        <title>Reference genome assembly for Australian Ascochyta lentis isolate Al4.</title>
        <authorList>
            <person name="Lee R.C."/>
            <person name="Farfan-Caceres L.M."/>
            <person name="Debler J.W."/>
            <person name="Williams A.H."/>
            <person name="Henares B.M."/>
        </authorList>
    </citation>
    <scope>NUCLEOTIDE SEQUENCE</scope>
    <source>
        <strain evidence="3">Al4</strain>
    </source>
</reference>
<evidence type="ECO:0000313" key="3">
    <source>
        <dbReference type="EMBL" id="KAF9697764.1"/>
    </source>
</evidence>
<feature type="compositionally biased region" description="Basic and acidic residues" evidence="1">
    <location>
        <begin position="244"/>
        <end position="254"/>
    </location>
</feature>
<protein>
    <submittedName>
        <fullName evidence="3">Uncharacterized protein</fullName>
    </submittedName>
</protein>
<feature type="region of interest" description="Disordered" evidence="1">
    <location>
        <begin position="408"/>
        <end position="428"/>
    </location>
</feature>
<evidence type="ECO:0000313" key="4">
    <source>
        <dbReference type="Proteomes" id="UP000651452"/>
    </source>
</evidence>
<sequence>MAFSNRYALLDQTSLETISKLRSLPKQDQKTMVAALEAQDEADRAQDAEWLAEKAAKDGACAVDGAFALSADVRRMSWADECQAETEAATDAEADADVEAAEGCGNVTNHSSRAKKMNEKTGGLHGAVVVQNMIGDSDEEHSVPDATTADETDDDAGAVNNAVLSTTKTVATKRTPFPEWDDYIAGMPAVFAPAAVTSAPEPDSSASSSAAAPSYAAAATSEVNGWKSTTDTEVDDVVVLREEPREMKEEKQVETRATGAEIAPGAPSKSKKKRARKADKKAIAQQQKLAVVAESAAEVVAKPSVAPAPIDENIQATTIQPKNIGVFSDSPSQPVADSLVEATSSVEETQDVVDHIDIEKAPVDIGDTRPSPNTSIGSIEFFQEAVENPVIEIDNGTVTTAGHDAVSGEAEDISPEPVVPRKKKNRTRAQRRAAREVAAAAAAAEESGAAAHVPHLDAVVEVEKEEPVTKIEGKDEGMEIKGASQKMKPSGAQRRKAKKAAAAAIARTTGWPVGSYFLSWSYLLAVFMAQILVVVVSIYLMVWR</sequence>
<proteinExistence type="predicted"/>
<comment type="caution">
    <text evidence="3">The sequence shown here is derived from an EMBL/GenBank/DDBJ whole genome shotgun (WGS) entry which is preliminary data.</text>
</comment>
<organism evidence="3 4">
    <name type="scientific">Ascochyta lentis</name>
    <dbReference type="NCBI Taxonomy" id="205686"/>
    <lineage>
        <taxon>Eukaryota</taxon>
        <taxon>Fungi</taxon>
        <taxon>Dikarya</taxon>
        <taxon>Ascomycota</taxon>
        <taxon>Pezizomycotina</taxon>
        <taxon>Dothideomycetes</taxon>
        <taxon>Pleosporomycetidae</taxon>
        <taxon>Pleosporales</taxon>
        <taxon>Pleosporineae</taxon>
        <taxon>Didymellaceae</taxon>
        <taxon>Ascochyta</taxon>
    </lineage>
</organism>
<name>A0A8H7MIM8_9PLEO</name>
<keyword evidence="2" id="KW-0472">Membrane</keyword>
<feature type="transmembrane region" description="Helical" evidence="2">
    <location>
        <begin position="520"/>
        <end position="542"/>
    </location>
</feature>
<dbReference type="OrthoDB" id="10608688at2759"/>
<accession>A0A8H7MIM8</accession>
<evidence type="ECO:0000256" key="1">
    <source>
        <dbReference type="SAM" id="MobiDB-lite"/>
    </source>
</evidence>
<keyword evidence="2" id="KW-1133">Transmembrane helix</keyword>
<gene>
    <name evidence="3" type="ORF">EKO04_004235</name>
</gene>
<dbReference type="AlphaFoldDB" id="A0A8H7MIM8"/>
<keyword evidence="4" id="KW-1185">Reference proteome</keyword>
<feature type="compositionally biased region" description="Basic residues" evidence="1">
    <location>
        <begin position="269"/>
        <end position="279"/>
    </location>
</feature>
<keyword evidence="2" id="KW-0812">Transmembrane</keyword>
<dbReference type="Proteomes" id="UP000651452">
    <property type="component" value="Unassembled WGS sequence"/>
</dbReference>
<reference evidence="3" key="1">
    <citation type="submission" date="2018-12" db="EMBL/GenBank/DDBJ databases">
        <authorList>
            <person name="Syme R.A."/>
            <person name="Farfan-Caceres L."/>
            <person name="Lichtenzveig J."/>
        </authorList>
    </citation>
    <scope>NUCLEOTIDE SEQUENCE</scope>
    <source>
        <strain evidence="3">Al4</strain>
    </source>
</reference>